<reference evidence="2" key="1">
    <citation type="submission" date="2023-11" db="EMBL/GenBank/DDBJ databases">
        <title>Complete genome sequence of Vibrio virus vB_VpM-pA2SJ1.</title>
        <authorList>
            <person name="Lim S.J."/>
            <person name="Park S.Y."/>
            <person name="Kim J.H."/>
        </authorList>
    </citation>
    <scope>NUCLEOTIDE SEQUENCE</scope>
</reference>
<evidence type="ECO:0000256" key="1">
    <source>
        <dbReference type="SAM" id="Phobius"/>
    </source>
</evidence>
<feature type="transmembrane region" description="Helical" evidence="1">
    <location>
        <begin position="103"/>
        <end position="119"/>
    </location>
</feature>
<name>A0AAX4J5C3_9CAUD</name>
<dbReference type="Proteomes" id="UP001432163">
    <property type="component" value="Segment"/>
</dbReference>
<organism evidence="2 3">
    <name type="scientific">Vibrio phage vB_VpM-pA2SJ1</name>
    <dbReference type="NCBI Taxonomy" id="3095964"/>
    <lineage>
        <taxon>Viruses</taxon>
        <taxon>Duplodnaviria</taxon>
        <taxon>Heunggongvirae</taxon>
        <taxon>Uroviricota</taxon>
        <taxon>Caudoviricetes</taxon>
    </lineage>
</organism>
<protein>
    <submittedName>
        <fullName evidence="2">TMhelix containing protein</fullName>
    </submittedName>
</protein>
<keyword evidence="1" id="KW-1133">Transmembrane helix</keyword>
<keyword evidence="1" id="KW-0812">Transmembrane</keyword>
<evidence type="ECO:0000313" key="3">
    <source>
        <dbReference type="Proteomes" id="UP001432163"/>
    </source>
</evidence>
<sequence length="125" mass="14714">MALDEIPDMDEIKNRLDNQDKQMHEMATSVKNVADSVSTLTESVNKLIERDIRLQEREDRQQEFNNRIAGRVEKLESSFYKVRDIVMRNSFKTDLNFTFIQKYGPWIIVGAIILMAYLRKLPFLS</sequence>
<proteinExistence type="predicted"/>
<evidence type="ECO:0000313" key="2">
    <source>
        <dbReference type="EMBL" id="WRQ13079.1"/>
    </source>
</evidence>
<accession>A0AAX4J5C3</accession>
<keyword evidence="1" id="KW-0472">Membrane</keyword>
<dbReference type="EMBL" id="OR813779">
    <property type="protein sequence ID" value="WRQ13079.1"/>
    <property type="molecule type" value="Genomic_DNA"/>
</dbReference>